<dbReference type="InterPro" id="IPR050501">
    <property type="entry name" value="ICDH/IPMDH"/>
</dbReference>
<evidence type="ECO:0000256" key="5">
    <source>
        <dbReference type="ARBA" id="ARBA00022723"/>
    </source>
</evidence>
<evidence type="ECO:0000256" key="1">
    <source>
        <dbReference type="ARBA" id="ARBA00001936"/>
    </source>
</evidence>
<dbReference type="InterPro" id="IPR019818">
    <property type="entry name" value="IsoCit/isopropylmalate_DH_CS"/>
</dbReference>
<dbReference type="InterPro" id="IPR011829">
    <property type="entry name" value="TTC_DH"/>
</dbReference>
<reference evidence="11 12" key="1">
    <citation type="submission" date="2024-02" db="EMBL/GenBank/DDBJ databases">
        <title>A novel Gemmatimonadota bacterium.</title>
        <authorList>
            <person name="Du Z.-J."/>
            <person name="Ye Y.-Q."/>
        </authorList>
    </citation>
    <scope>NUCLEOTIDE SEQUENCE [LARGE SCALE GENOMIC DNA]</scope>
    <source>
        <strain evidence="11 12">DH-20</strain>
    </source>
</reference>
<dbReference type="NCBIfam" id="TIGR02089">
    <property type="entry name" value="TTC"/>
    <property type="match status" value="1"/>
</dbReference>
<evidence type="ECO:0000256" key="6">
    <source>
        <dbReference type="ARBA" id="ARBA00023002"/>
    </source>
</evidence>
<proteinExistence type="inferred from homology"/>
<dbReference type="Gene3D" id="3.40.718.10">
    <property type="entry name" value="Isopropylmalate Dehydrogenase"/>
    <property type="match status" value="1"/>
</dbReference>
<evidence type="ECO:0000313" key="12">
    <source>
        <dbReference type="Proteomes" id="UP001484239"/>
    </source>
</evidence>
<keyword evidence="5" id="KW-0479">Metal-binding</keyword>
<comment type="similarity">
    <text evidence="3">Belongs to the isocitrate and isopropylmalate dehydrogenases family.</text>
</comment>
<dbReference type="SMART" id="SM01329">
    <property type="entry name" value="Iso_dh"/>
    <property type="match status" value="1"/>
</dbReference>
<evidence type="ECO:0000256" key="7">
    <source>
        <dbReference type="ARBA" id="ARBA00023027"/>
    </source>
</evidence>
<keyword evidence="6 11" id="KW-0560">Oxidoreductase</keyword>
<dbReference type="GO" id="GO:0009027">
    <property type="term" value="F:tartrate dehydrogenase activity"/>
    <property type="evidence" value="ECO:0007669"/>
    <property type="project" value="UniProtKB-EC"/>
</dbReference>
<organism evidence="11 12">
    <name type="scientific">Gaopeijia maritima</name>
    <dbReference type="NCBI Taxonomy" id="3119007"/>
    <lineage>
        <taxon>Bacteria</taxon>
        <taxon>Pseudomonadati</taxon>
        <taxon>Gemmatimonadota</taxon>
        <taxon>Longimicrobiia</taxon>
        <taxon>Gaopeijiales</taxon>
        <taxon>Gaopeijiaceae</taxon>
        <taxon>Gaopeijia</taxon>
    </lineage>
</organism>
<evidence type="ECO:0000256" key="4">
    <source>
        <dbReference type="ARBA" id="ARBA00013126"/>
    </source>
</evidence>
<keyword evidence="8" id="KW-0464">Manganese</keyword>
<comment type="caution">
    <text evidence="11">The sequence shown here is derived from an EMBL/GenBank/DDBJ whole genome shotgun (WGS) entry which is preliminary data.</text>
</comment>
<feature type="domain" description="Isopropylmalate dehydrogenase-like" evidence="10">
    <location>
        <begin position="6"/>
        <end position="349"/>
    </location>
</feature>
<gene>
    <name evidence="11" type="ORF">WI372_03175</name>
</gene>
<accession>A0ABU9E8N9</accession>
<dbReference type="PROSITE" id="PS00470">
    <property type="entry name" value="IDH_IMDH"/>
    <property type="match status" value="1"/>
</dbReference>
<name>A0ABU9E8N9_9BACT</name>
<evidence type="ECO:0000256" key="2">
    <source>
        <dbReference type="ARBA" id="ARBA00001946"/>
    </source>
</evidence>
<evidence type="ECO:0000256" key="3">
    <source>
        <dbReference type="ARBA" id="ARBA00007769"/>
    </source>
</evidence>
<evidence type="ECO:0000259" key="10">
    <source>
        <dbReference type="SMART" id="SM01329"/>
    </source>
</evidence>
<dbReference type="Pfam" id="PF00180">
    <property type="entry name" value="Iso_dh"/>
    <property type="match status" value="1"/>
</dbReference>
<sequence length="353" mass="37716">MGRRYEVGVIAGDGIGPEVAEAAIPLIEKAAVAAGAEIAWTRYPWGCDYYHEHGRMMPADALDRLAPLDAIFFGAVGRPDVPDHVSVWELILPIRQAFSQYVNLRPMRLLPGVSTPLAGRGAADLDMVCVRENGEGEYSGLGARYDQGTPEESAEQIGRFTRRGIERVVRYAFSLAASRPRRLLASATKSNALQHSMVLWDEVVREVAADFPEVEWRPYHVDALAARMVTHPDTLDVIVASNLFGDILTDLGAAITGSLGLAPGANLNPDRTHPSMFEPIHGSAPDIAGRGVANPIGAIQAGALMLRELGLPSAHDALQNAVEQVLTEGTVRTPDLGGVAGTSEMAEAVAEAM</sequence>
<dbReference type="SUPFAM" id="SSF53659">
    <property type="entry name" value="Isocitrate/Isopropylmalate dehydrogenase-like"/>
    <property type="match status" value="1"/>
</dbReference>
<dbReference type="EC" id="1.1.1.83" evidence="4"/>
<evidence type="ECO:0000313" key="11">
    <source>
        <dbReference type="EMBL" id="MEK9499985.1"/>
    </source>
</evidence>
<comment type="catalytic activity">
    <reaction evidence="9">
        <text>(R)-malate + NAD(+) = pyruvate + CO2 + NADH</text>
        <dbReference type="Rhea" id="RHEA:18365"/>
        <dbReference type="ChEBI" id="CHEBI:15361"/>
        <dbReference type="ChEBI" id="CHEBI:15588"/>
        <dbReference type="ChEBI" id="CHEBI:16526"/>
        <dbReference type="ChEBI" id="CHEBI:57540"/>
        <dbReference type="ChEBI" id="CHEBI:57945"/>
        <dbReference type="EC" id="1.1.1.83"/>
    </reaction>
</comment>
<dbReference type="InterPro" id="IPR024084">
    <property type="entry name" value="IsoPropMal-DH-like_dom"/>
</dbReference>
<protein>
    <recommendedName>
        <fullName evidence="4">D-malate dehydrogenase (decarboxylating)</fullName>
        <ecNumber evidence="4">1.1.1.83</ecNumber>
    </recommendedName>
</protein>
<dbReference type="PANTHER" id="PTHR43275:SF1">
    <property type="entry name" value="D-MALATE DEHYDROGENASE [DECARBOXYLATING]"/>
    <property type="match status" value="1"/>
</dbReference>
<keyword evidence="12" id="KW-1185">Reference proteome</keyword>
<evidence type="ECO:0000256" key="9">
    <source>
        <dbReference type="ARBA" id="ARBA00049301"/>
    </source>
</evidence>
<dbReference type="Proteomes" id="UP001484239">
    <property type="component" value="Unassembled WGS sequence"/>
</dbReference>
<comment type="cofactor">
    <cofactor evidence="1">
        <name>Mn(2+)</name>
        <dbReference type="ChEBI" id="CHEBI:29035"/>
    </cofactor>
</comment>
<comment type="cofactor">
    <cofactor evidence="2">
        <name>Mg(2+)</name>
        <dbReference type="ChEBI" id="CHEBI:18420"/>
    </cofactor>
</comment>
<dbReference type="RefSeq" id="WP_405277820.1">
    <property type="nucleotide sequence ID" value="NZ_CP144380.1"/>
</dbReference>
<dbReference type="PANTHER" id="PTHR43275">
    <property type="entry name" value="D-MALATE DEHYDROGENASE [DECARBOXYLATING]"/>
    <property type="match status" value="1"/>
</dbReference>
<dbReference type="EMBL" id="JBBHLI010000001">
    <property type="protein sequence ID" value="MEK9499985.1"/>
    <property type="molecule type" value="Genomic_DNA"/>
</dbReference>
<keyword evidence="7" id="KW-0520">NAD</keyword>
<evidence type="ECO:0000256" key="8">
    <source>
        <dbReference type="ARBA" id="ARBA00023211"/>
    </source>
</evidence>